<gene>
    <name evidence="1" type="ORF">A2Z33_03190</name>
</gene>
<dbReference type="EMBL" id="MFJD01000004">
    <property type="protein sequence ID" value="OGG04141.1"/>
    <property type="molecule type" value="Genomic_DNA"/>
</dbReference>
<name>A0A1F5YV93_9BACT</name>
<evidence type="ECO:0000313" key="2">
    <source>
        <dbReference type="Proteomes" id="UP000178448"/>
    </source>
</evidence>
<reference evidence="1 2" key="1">
    <citation type="journal article" date="2016" name="Nat. Commun.">
        <title>Thousands of microbial genomes shed light on interconnected biogeochemical processes in an aquifer system.</title>
        <authorList>
            <person name="Anantharaman K."/>
            <person name="Brown C.T."/>
            <person name="Hug L.A."/>
            <person name="Sharon I."/>
            <person name="Castelle C.J."/>
            <person name="Probst A.J."/>
            <person name="Thomas B.C."/>
            <person name="Singh A."/>
            <person name="Wilkins M.J."/>
            <person name="Karaoz U."/>
            <person name="Brodie E.L."/>
            <person name="Williams K.H."/>
            <person name="Hubbard S.S."/>
            <person name="Banfield J.F."/>
        </authorList>
    </citation>
    <scope>NUCLEOTIDE SEQUENCE [LARGE SCALE GENOMIC DNA]</scope>
</reference>
<dbReference type="Proteomes" id="UP000178448">
    <property type="component" value="Unassembled WGS sequence"/>
</dbReference>
<proteinExistence type="predicted"/>
<sequence length="181" mass="19864">MNASYDVSAQGLPAITGQMTLTPSLGSGSTGTAASDLAGYPLPYPGILPDHPLYFLKQLRDFILEHAVSDPDKRVEFHILQSDKNLVMAMEMADLGKWQYAERAAAAAASHRNKAYLWLVSQRSAGQPAPPYLIDRLVRSVAKHLEILSGLLRAQANSPAWRSYFTEAGELEVKLTELPRD</sequence>
<evidence type="ECO:0000313" key="1">
    <source>
        <dbReference type="EMBL" id="OGG04141.1"/>
    </source>
</evidence>
<protein>
    <recommendedName>
        <fullName evidence="3">DUF5667 domain-containing protein</fullName>
    </recommendedName>
</protein>
<evidence type="ECO:0008006" key="3">
    <source>
        <dbReference type="Google" id="ProtNLM"/>
    </source>
</evidence>
<accession>A0A1F5YV93</accession>
<comment type="caution">
    <text evidence="1">The sequence shown here is derived from an EMBL/GenBank/DDBJ whole genome shotgun (WGS) entry which is preliminary data.</text>
</comment>
<organism evidence="1 2">
    <name type="scientific">Candidatus Gottesmanbacteria bacterium RBG_16_52_11</name>
    <dbReference type="NCBI Taxonomy" id="1798374"/>
    <lineage>
        <taxon>Bacteria</taxon>
        <taxon>Candidatus Gottesmaniibacteriota</taxon>
    </lineage>
</organism>
<dbReference type="AlphaFoldDB" id="A0A1F5YV93"/>